<comment type="cofactor">
    <cofactor evidence="1">
        <name>Mn(2+)</name>
        <dbReference type="ChEBI" id="CHEBI:29035"/>
    </cofactor>
</comment>
<dbReference type="GO" id="GO:0016102">
    <property type="term" value="P:diterpenoid biosynthetic process"/>
    <property type="evidence" value="ECO:0007669"/>
    <property type="project" value="InterPro"/>
</dbReference>
<dbReference type="Gramene" id="TraesCS5B03G0032200.1">
    <property type="protein sequence ID" value="TraesCS5B03G0032200.1.CDS"/>
    <property type="gene ID" value="TraesCS5B03G0032200"/>
</dbReference>
<dbReference type="SMR" id="A0A3B6LFA6"/>
<dbReference type="AlphaFoldDB" id="A0A3B6LFA6"/>
<dbReference type="Gramene" id="TraesCS5B02G014900.1">
    <property type="protein sequence ID" value="TraesCS5B02G014900.1"/>
    <property type="gene ID" value="TraesCS5B02G014900"/>
</dbReference>
<dbReference type="InterPro" id="IPR034741">
    <property type="entry name" value="Terpene_cyclase-like_1_C"/>
</dbReference>
<evidence type="ECO:0000259" key="5">
    <source>
        <dbReference type="Pfam" id="PF01397"/>
    </source>
</evidence>
<dbReference type="Pfam" id="PF01397">
    <property type="entry name" value="Terpene_synth"/>
    <property type="match status" value="1"/>
</dbReference>
<dbReference type="Gramene" id="TraesNOR5B03G02818660.1">
    <property type="protein sequence ID" value="TraesNOR5B03G02818660.1"/>
    <property type="gene ID" value="TraesNOR5B03G02818660"/>
</dbReference>
<dbReference type="InterPro" id="IPR008930">
    <property type="entry name" value="Terpenoid_cyclase/PrenylTrfase"/>
</dbReference>
<dbReference type="STRING" id="4565.A0A3B6LFA6"/>
<dbReference type="OMA" id="PCMITSF"/>
<dbReference type="SFLD" id="SFLDS00005">
    <property type="entry name" value="Isoprenoid_Synthase_Type_I"/>
    <property type="match status" value="1"/>
</dbReference>
<evidence type="ECO:0008006" key="9">
    <source>
        <dbReference type="Google" id="ProtNLM"/>
    </source>
</evidence>
<comment type="cofactor">
    <cofactor evidence="2">
        <name>Mg(2+)</name>
        <dbReference type="ChEBI" id="CHEBI:18420"/>
    </cofactor>
</comment>
<proteinExistence type="predicted"/>
<dbReference type="SFLD" id="SFLDG01019">
    <property type="entry name" value="Terpene_Cyclase_Like_1_C_Termi"/>
    <property type="match status" value="1"/>
</dbReference>
<organism evidence="7">
    <name type="scientific">Triticum aestivum</name>
    <name type="common">Wheat</name>
    <dbReference type="NCBI Taxonomy" id="4565"/>
    <lineage>
        <taxon>Eukaryota</taxon>
        <taxon>Viridiplantae</taxon>
        <taxon>Streptophyta</taxon>
        <taxon>Embryophyta</taxon>
        <taxon>Tracheophyta</taxon>
        <taxon>Spermatophyta</taxon>
        <taxon>Magnoliopsida</taxon>
        <taxon>Liliopsida</taxon>
        <taxon>Poales</taxon>
        <taxon>Poaceae</taxon>
        <taxon>BOP clade</taxon>
        <taxon>Pooideae</taxon>
        <taxon>Triticodae</taxon>
        <taxon>Triticeae</taxon>
        <taxon>Triticinae</taxon>
        <taxon>Triticum</taxon>
    </lineage>
</organism>
<feature type="domain" description="Terpene synthase N-terminal" evidence="5">
    <location>
        <begin position="32"/>
        <end position="203"/>
    </location>
</feature>
<dbReference type="InterPro" id="IPR001906">
    <property type="entry name" value="Terpene_synth_N"/>
</dbReference>
<gene>
    <name evidence="7" type="primary">LOC123115451</name>
</gene>
<evidence type="ECO:0000313" key="7">
    <source>
        <dbReference type="EnsemblPlants" id="TraesCS5B02G014900.1"/>
    </source>
</evidence>
<dbReference type="SUPFAM" id="SSF48576">
    <property type="entry name" value="Terpenoid synthases"/>
    <property type="match status" value="1"/>
</dbReference>
<dbReference type="GO" id="GO:0000287">
    <property type="term" value="F:magnesium ion binding"/>
    <property type="evidence" value="ECO:0007669"/>
    <property type="project" value="InterPro"/>
</dbReference>
<dbReference type="Gene3D" id="1.10.600.10">
    <property type="entry name" value="Farnesyl Diphosphate Synthase"/>
    <property type="match status" value="1"/>
</dbReference>
<dbReference type="InterPro" id="IPR008949">
    <property type="entry name" value="Isoprenoid_synthase_dom_sf"/>
</dbReference>
<evidence type="ECO:0000256" key="4">
    <source>
        <dbReference type="SAM" id="MobiDB-lite"/>
    </source>
</evidence>
<feature type="domain" description="Terpene synthase metal-binding" evidence="6">
    <location>
        <begin position="260"/>
        <end position="500"/>
    </location>
</feature>
<dbReference type="Gene3D" id="1.50.10.130">
    <property type="entry name" value="Terpene synthase, N-terminal domain"/>
    <property type="match status" value="1"/>
</dbReference>
<dbReference type="RefSeq" id="XP_044392544.1">
    <property type="nucleotide sequence ID" value="XM_044536609.1"/>
</dbReference>
<dbReference type="InterPro" id="IPR005630">
    <property type="entry name" value="Terpene_synthase_metal-bd"/>
</dbReference>
<evidence type="ECO:0000256" key="3">
    <source>
        <dbReference type="ARBA" id="ARBA00022723"/>
    </source>
</evidence>
<dbReference type="EnsemblPlants" id="TraesCS5B02G014900.1">
    <property type="protein sequence ID" value="TraesCS5B02G014900.1"/>
    <property type="gene ID" value="TraesCS5B02G014900"/>
</dbReference>
<evidence type="ECO:0000313" key="8">
    <source>
        <dbReference type="Proteomes" id="UP000019116"/>
    </source>
</evidence>
<dbReference type="PANTHER" id="PTHR31225">
    <property type="entry name" value="OS04G0344100 PROTEIN-RELATED"/>
    <property type="match status" value="1"/>
</dbReference>
<reference evidence="7" key="2">
    <citation type="submission" date="2018-10" db="UniProtKB">
        <authorList>
            <consortium name="EnsemblPlants"/>
        </authorList>
    </citation>
    <scope>IDENTIFICATION</scope>
</reference>
<dbReference type="InterPro" id="IPR036965">
    <property type="entry name" value="Terpene_synth_N_sf"/>
</dbReference>
<dbReference type="OrthoDB" id="1877784at2759"/>
<dbReference type="GeneID" id="123115451"/>
<dbReference type="FunFam" id="1.10.600.10:FF:000007">
    <property type="entry name" value="Isoprene synthase, chloroplastic"/>
    <property type="match status" value="1"/>
</dbReference>
<name>A0A3B6LFA6_WHEAT</name>
<protein>
    <recommendedName>
        <fullName evidence="9">Terpene synthase</fullName>
    </recommendedName>
</protein>
<dbReference type="GO" id="GO:0046246">
    <property type="term" value="P:terpene biosynthetic process"/>
    <property type="evidence" value="ECO:0000318"/>
    <property type="project" value="GO_Central"/>
</dbReference>
<dbReference type="Proteomes" id="UP000019116">
    <property type="component" value="Chromosome 5B"/>
</dbReference>
<dbReference type="KEGG" id="taes:123115451"/>
<keyword evidence="3" id="KW-0479">Metal-binding</keyword>
<dbReference type="GO" id="GO:0010333">
    <property type="term" value="F:terpene synthase activity"/>
    <property type="evidence" value="ECO:0000318"/>
    <property type="project" value="GO_Central"/>
</dbReference>
<evidence type="ECO:0000256" key="2">
    <source>
        <dbReference type="ARBA" id="ARBA00001946"/>
    </source>
</evidence>
<dbReference type="SUPFAM" id="SSF48239">
    <property type="entry name" value="Terpenoid cyclases/Protein prenyltransferases"/>
    <property type="match status" value="1"/>
</dbReference>
<sequence length="558" mass="64879">MASSMETRRRSHPLPVMNDNQRSHHLHHPNVWGDFFLDFRPFTPTQCLSMKNKAEVMKEELRTMIVDSGSVDLPQKLELVDTLQQLGLDYHYGKEINDLLCGIRDAGDEARDLHTVALRFYLLRKQGFNASPDVFLKFIDAEGKIICNDTKSLLALYNAAHVRTHGEETLSSAIAYTKDHLQHAMEQETIPPSILLDQVRRTLETPLFRRPRRVEARHFISVYERMSTRNETIWELAQLDFSILQALYCEELRALTLWWKELQLQDHLSFARDRMVEMHFWMLGVLFEPQYSYGRIVLTKFFTFISIFDDIYDSYSTLEESTLLTMAMKKWDEQAAEQLPGYMKFLYSKVLATMKAIEKDLDSQGNKHADYVKKLLIDATKCYYNEAKWREESDTPVTVDEHLRFSVPSSCCMHVACLAFVVIGVSRDTIEWGMTYPKIIQASCIIGRVINDVASHEREQERCSSERNVMSTVEACMEENNYTTKEEAYRKLNELIEESWIDIIEEHLKEAVGRPTTPVLEAVLNSTRMLDFLYKDKDAYTDPRALKVVVDSIYVNHI</sequence>
<accession>A0A3B6LFA6</accession>
<feature type="region of interest" description="Disordered" evidence="4">
    <location>
        <begin position="1"/>
        <end position="23"/>
    </location>
</feature>
<dbReference type="InterPro" id="IPR044814">
    <property type="entry name" value="Terpene_cyclase_plant_C1"/>
</dbReference>
<dbReference type="InterPro" id="IPR050148">
    <property type="entry name" value="Terpene_synthase-like"/>
</dbReference>
<reference evidence="7" key="1">
    <citation type="submission" date="2018-08" db="EMBL/GenBank/DDBJ databases">
        <authorList>
            <person name="Rossello M."/>
        </authorList>
    </citation>
    <scope>NUCLEOTIDE SEQUENCE [LARGE SCALE GENOMIC DNA]</scope>
    <source>
        <strain evidence="7">cv. Chinese Spring</strain>
    </source>
</reference>
<evidence type="ECO:0000256" key="1">
    <source>
        <dbReference type="ARBA" id="ARBA00001936"/>
    </source>
</evidence>
<dbReference type="PANTHER" id="PTHR31225:SF80">
    <property type="entry name" value="OS08G0139700 PROTEIN"/>
    <property type="match status" value="1"/>
</dbReference>
<dbReference type="Pfam" id="PF03936">
    <property type="entry name" value="Terpene_synth_C"/>
    <property type="match status" value="1"/>
</dbReference>
<dbReference type="CDD" id="cd00684">
    <property type="entry name" value="Terpene_cyclase_plant_C1"/>
    <property type="match status" value="1"/>
</dbReference>
<keyword evidence="8" id="KW-1185">Reference proteome</keyword>
<evidence type="ECO:0000259" key="6">
    <source>
        <dbReference type="Pfam" id="PF03936"/>
    </source>
</evidence>